<dbReference type="AlphaFoldDB" id="A0A450WFT6"/>
<proteinExistence type="predicted"/>
<feature type="chain" id="PRO_5019154654" evidence="2">
    <location>
        <begin position="20"/>
        <end position="90"/>
    </location>
</feature>
<reference evidence="3" key="1">
    <citation type="submission" date="2019-02" db="EMBL/GenBank/DDBJ databases">
        <authorList>
            <person name="Gruber-Vodicka R. H."/>
            <person name="Seah K. B. B."/>
        </authorList>
    </citation>
    <scope>NUCLEOTIDE SEQUENCE</scope>
    <source>
        <strain evidence="3">BECK_S313</strain>
    </source>
</reference>
<evidence type="ECO:0000256" key="2">
    <source>
        <dbReference type="SAM" id="SignalP"/>
    </source>
</evidence>
<protein>
    <submittedName>
        <fullName evidence="3">Uncharacterized protein</fullName>
    </submittedName>
</protein>
<feature type="region of interest" description="Disordered" evidence="1">
    <location>
        <begin position="62"/>
        <end position="90"/>
    </location>
</feature>
<keyword evidence="2" id="KW-0732">Signal</keyword>
<organism evidence="3">
    <name type="scientific">Candidatus Kentrum sp. LPFa</name>
    <dbReference type="NCBI Taxonomy" id="2126335"/>
    <lineage>
        <taxon>Bacteria</taxon>
        <taxon>Pseudomonadati</taxon>
        <taxon>Pseudomonadota</taxon>
        <taxon>Gammaproteobacteria</taxon>
        <taxon>Candidatus Kentrum</taxon>
    </lineage>
</organism>
<dbReference type="EMBL" id="CAADFK010000086">
    <property type="protein sequence ID" value="VFK15907.1"/>
    <property type="molecule type" value="Genomic_DNA"/>
</dbReference>
<sequence>MTRIIMGIALITAALQANAAIQQEDTILGRACCNGPNNPIAVLNEKRVSAYLADTGILESEADPRQRMAHKGPTDENGCHKDEYDRWHCH</sequence>
<evidence type="ECO:0000313" key="3">
    <source>
        <dbReference type="EMBL" id="VFK15907.1"/>
    </source>
</evidence>
<evidence type="ECO:0000256" key="1">
    <source>
        <dbReference type="SAM" id="MobiDB-lite"/>
    </source>
</evidence>
<gene>
    <name evidence="3" type="ORF">BECKLPF1236B_GA0070989_10862</name>
</gene>
<feature type="signal peptide" evidence="2">
    <location>
        <begin position="1"/>
        <end position="19"/>
    </location>
</feature>
<name>A0A450WFT6_9GAMM</name>
<accession>A0A450WFT6</accession>